<dbReference type="EMBL" id="JAEKOZ010000011">
    <property type="protein sequence ID" value="MBJ3809450.1"/>
    <property type="molecule type" value="Genomic_DNA"/>
</dbReference>
<reference evidence="1 2" key="1">
    <citation type="submission" date="2020-12" db="EMBL/GenBank/DDBJ databases">
        <title>Streptomyces typhae sp. nov., a novel endophytic actinomycete isolated from the root of cattail pollen (Typha angustifolia L.).</title>
        <authorList>
            <person name="Peng C."/>
            <person name="Liu C."/>
        </authorList>
    </citation>
    <scope>NUCLEOTIDE SEQUENCE [LARGE SCALE GENOMIC DNA]</scope>
    <source>
        <strain evidence="1 2">JCM 4753</strain>
    </source>
</reference>
<accession>A0ABS0X8C2</accession>
<dbReference type="RefSeq" id="WP_190118889.1">
    <property type="nucleotide sequence ID" value="NZ_BMVR01000012.1"/>
</dbReference>
<dbReference type="Proteomes" id="UP000634780">
    <property type="component" value="Unassembled WGS sequence"/>
</dbReference>
<comment type="caution">
    <text evidence="1">The sequence shown here is derived from an EMBL/GenBank/DDBJ whole genome shotgun (WGS) entry which is preliminary data.</text>
</comment>
<name>A0ABS0X8C2_9ACTN</name>
<evidence type="ECO:0000313" key="1">
    <source>
        <dbReference type="EMBL" id="MBJ3809450.1"/>
    </source>
</evidence>
<organism evidence="1 2">
    <name type="scientific">Streptomyces flavofungini</name>
    <dbReference type="NCBI Taxonomy" id="68200"/>
    <lineage>
        <taxon>Bacteria</taxon>
        <taxon>Bacillati</taxon>
        <taxon>Actinomycetota</taxon>
        <taxon>Actinomycetes</taxon>
        <taxon>Kitasatosporales</taxon>
        <taxon>Streptomycetaceae</taxon>
        <taxon>Streptomyces</taxon>
    </lineage>
</organism>
<proteinExistence type="predicted"/>
<keyword evidence="2" id="KW-1185">Reference proteome</keyword>
<gene>
    <name evidence="1" type="ORF">JGB26_20395</name>
</gene>
<sequence length="210" mass="23229">MGLSIEVLIADAAWLGEVPLPERLSRLRDAWYADETGLWDLDAGAAQSVEGDWQWPQGPDSAYFGVYAFRRTLGSYKPHFWAGERWEDVRDHADPVLRAALDALLLGLIWCGPDGEDEHTDPGVFGDGPAVSNGVLLARAPDSVRRLAATWERLRPRLGGLRAAFTAHAATPQEGGWISSFDEFTDLLEDWGRVLTEADRRGWCVVGLKD</sequence>
<evidence type="ECO:0000313" key="2">
    <source>
        <dbReference type="Proteomes" id="UP000634780"/>
    </source>
</evidence>
<protein>
    <recommendedName>
        <fullName evidence="3">DUF1877 family protein</fullName>
    </recommendedName>
</protein>
<evidence type="ECO:0008006" key="3">
    <source>
        <dbReference type="Google" id="ProtNLM"/>
    </source>
</evidence>